<name>A0A6V8I7Z3_9PROT</name>
<dbReference type="AlphaFoldDB" id="A0A6V8I7Z3"/>
<evidence type="ECO:0000313" key="2">
    <source>
        <dbReference type="Proteomes" id="UP000548726"/>
    </source>
</evidence>
<protein>
    <submittedName>
        <fullName evidence="1">Uncharacterized protein</fullName>
    </submittedName>
</protein>
<sequence>MCGVLHSPGLPGGRLDIPMTVEHTGSLALHKRAGDHENANTPALAVFNW</sequence>
<gene>
    <name evidence="1" type="ORF">DmAi_17680</name>
</gene>
<accession>A0A6V8I7Z3</accession>
<proteinExistence type="predicted"/>
<keyword evidence="2" id="KW-1185">Reference proteome</keyword>
<comment type="caution">
    <text evidence="1">The sequence shown here is derived from an EMBL/GenBank/DDBJ whole genome shotgun (WGS) entry which is preliminary data.</text>
</comment>
<dbReference type="RefSeq" id="WP_157762970.1">
    <property type="nucleotide sequence ID" value="NZ_CP014687.1"/>
</dbReference>
<dbReference type="EMBL" id="BLJP01000006">
    <property type="protein sequence ID" value="GFE93709.1"/>
    <property type="molecule type" value="Genomic_DNA"/>
</dbReference>
<organism evidence="1 2">
    <name type="scientific">Acetobacter persici</name>
    <dbReference type="NCBI Taxonomy" id="1076596"/>
    <lineage>
        <taxon>Bacteria</taxon>
        <taxon>Pseudomonadati</taxon>
        <taxon>Pseudomonadota</taxon>
        <taxon>Alphaproteobacteria</taxon>
        <taxon>Acetobacterales</taxon>
        <taxon>Acetobacteraceae</taxon>
        <taxon>Acetobacter</taxon>
    </lineage>
</organism>
<dbReference type="Proteomes" id="UP000548726">
    <property type="component" value="Unassembled WGS sequence"/>
</dbReference>
<reference evidence="1 2" key="1">
    <citation type="journal article" date="2020" name="Cell Rep.">
        <title>Local necrotic cells trigger systemic immune activation via gut microbiome dysbiosis in Drosophila.</title>
        <authorList>
            <person name="Kosakamoto H."/>
            <person name="Yamauchi T."/>
            <person name="Akuzawa-Tokita Y."/>
            <person name="Nishimura K."/>
            <person name="Soga T."/>
            <person name="Murakami T."/>
            <person name="Mori H."/>
            <person name="Yamamoto K."/>
            <person name="Miyazaki R."/>
            <person name="Koto A."/>
            <person name="Miura M."/>
            <person name="Obata F."/>
        </authorList>
    </citation>
    <scope>NUCLEOTIDE SEQUENCE [LARGE SCALE GENOMIC DNA]</scope>
    <source>
        <strain evidence="1 2">Ai</strain>
    </source>
</reference>
<dbReference type="GeneID" id="95617329"/>
<evidence type="ECO:0000313" key="1">
    <source>
        <dbReference type="EMBL" id="GFE93709.1"/>
    </source>
</evidence>